<dbReference type="EMBL" id="HBIW01005062">
    <property type="protein sequence ID" value="CAE0688704.1"/>
    <property type="molecule type" value="Transcribed_RNA"/>
</dbReference>
<evidence type="ECO:0000313" key="7">
    <source>
        <dbReference type="EMBL" id="CAE0688707.1"/>
    </source>
</evidence>
<keyword evidence="1" id="KW-0732">Signal</keyword>
<evidence type="ECO:0000313" key="6">
    <source>
        <dbReference type="EMBL" id="CAE0688705.1"/>
    </source>
</evidence>
<dbReference type="EMBL" id="HBIW01005066">
    <property type="protein sequence ID" value="CAE0688708.1"/>
    <property type="molecule type" value="Transcribed_RNA"/>
</dbReference>
<protein>
    <recommendedName>
        <fullName evidence="11">Methyltransferase FkbM domain-containing protein</fullName>
    </recommendedName>
</protein>
<evidence type="ECO:0000313" key="8">
    <source>
        <dbReference type="EMBL" id="CAE0688708.1"/>
    </source>
</evidence>
<evidence type="ECO:0008006" key="11">
    <source>
        <dbReference type="Google" id="ProtNLM"/>
    </source>
</evidence>
<dbReference type="OrthoDB" id="288590at2759"/>
<evidence type="ECO:0000256" key="1">
    <source>
        <dbReference type="SAM" id="SignalP"/>
    </source>
</evidence>
<proteinExistence type="predicted"/>
<evidence type="ECO:0000313" key="10">
    <source>
        <dbReference type="Proteomes" id="UP000789595"/>
    </source>
</evidence>
<dbReference type="AlphaFoldDB" id="A0A6S8S1V2"/>
<dbReference type="EMBL" id="HBIW01005056">
    <property type="protein sequence ID" value="CAE0688699.1"/>
    <property type="molecule type" value="Transcribed_RNA"/>
</dbReference>
<feature type="chain" id="PRO_5036191437" description="Methyltransferase FkbM domain-containing protein" evidence="1">
    <location>
        <begin position="20"/>
        <end position="362"/>
    </location>
</feature>
<accession>A0A6S8S1V2</accession>
<reference evidence="6" key="1">
    <citation type="submission" date="2021-01" db="EMBL/GenBank/DDBJ databases">
        <authorList>
            <person name="Corre E."/>
            <person name="Pelletier E."/>
            <person name="Niang G."/>
            <person name="Scheremetjew M."/>
            <person name="Finn R."/>
            <person name="Kale V."/>
            <person name="Holt S."/>
            <person name="Cochrane G."/>
            <person name="Meng A."/>
            <person name="Brown T."/>
            <person name="Cohen L."/>
        </authorList>
    </citation>
    <scope>NUCLEOTIDE SEQUENCE</scope>
    <source>
        <strain evidence="6">CCMP1756</strain>
    </source>
</reference>
<reference evidence="9" key="2">
    <citation type="submission" date="2021-11" db="EMBL/GenBank/DDBJ databases">
        <authorList>
            <consortium name="Genoscope - CEA"/>
            <person name="William W."/>
        </authorList>
    </citation>
    <scope>NUCLEOTIDE SEQUENCE</scope>
</reference>
<evidence type="ECO:0000313" key="4">
    <source>
        <dbReference type="EMBL" id="CAE0688701.1"/>
    </source>
</evidence>
<evidence type="ECO:0000313" key="3">
    <source>
        <dbReference type="EMBL" id="CAE0688700.1"/>
    </source>
</evidence>
<evidence type="ECO:0000313" key="5">
    <source>
        <dbReference type="EMBL" id="CAE0688704.1"/>
    </source>
</evidence>
<name>A0A6S8S1V2_9STRA</name>
<dbReference type="EMBL" id="HBIW01005063">
    <property type="protein sequence ID" value="CAE0688705.1"/>
    <property type="molecule type" value="Transcribed_RNA"/>
</dbReference>
<feature type="signal peptide" evidence="1">
    <location>
        <begin position="1"/>
        <end position="19"/>
    </location>
</feature>
<gene>
    <name evidence="2" type="ORF">PCAL00307_LOCUS4133</name>
    <name evidence="3" type="ORF">PCAL00307_LOCUS4134</name>
    <name evidence="4" type="ORF">PCAL00307_LOCUS4135</name>
    <name evidence="5" type="ORF">PCAL00307_LOCUS4138</name>
    <name evidence="6" type="ORF">PCAL00307_LOCUS4139</name>
    <name evidence="7" type="ORF">PCAL00307_LOCUS4141</name>
    <name evidence="8" type="ORF">PCAL00307_LOCUS4142</name>
    <name evidence="9" type="ORF">PECAL_6P05370</name>
</gene>
<organism evidence="6">
    <name type="scientific">Pelagomonas calceolata</name>
    <dbReference type="NCBI Taxonomy" id="35677"/>
    <lineage>
        <taxon>Eukaryota</taxon>
        <taxon>Sar</taxon>
        <taxon>Stramenopiles</taxon>
        <taxon>Ochrophyta</taxon>
        <taxon>Pelagophyceae</taxon>
        <taxon>Pelagomonadales</taxon>
        <taxon>Pelagomonadaceae</taxon>
        <taxon>Pelagomonas</taxon>
    </lineage>
</organism>
<dbReference type="EMBL" id="HBIW01005065">
    <property type="protein sequence ID" value="CAE0688707.1"/>
    <property type="molecule type" value="Transcribed_RNA"/>
</dbReference>
<evidence type="ECO:0000313" key="2">
    <source>
        <dbReference type="EMBL" id="CAE0688699.1"/>
    </source>
</evidence>
<sequence>MKLALLVVLLAGCVREAQSSSQGQQDGIVRSIFEVISTTNRYFVELGFDAASYEDPGATGSNTHALWLDGWRGLLIDGDHENETINLHRAFVTSSNVVALLRKLGTPLEPDYISIDVDSTDLYILERVLTTLRPRVVTIEYNSNFGDGDSSALAFPDTDWMPLGASKGAFAATCFYGSSASAIYAVATAAGYVVVGVVYGLDLVLVRASLWPHPGIPLANLTKRLDTWPAMSVEDAAALIDHSVYAAGGSLCAARRAAAIALRRLARAPNLEPCTCFLGDADCVQFTKGCSCFRDLADLPVPDCVDVTSPHAADVKAVSVEGHRWRARVDLPAAYLDRLDASWFRTSVKIDVGPGGATEKYG</sequence>
<dbReference type="EMBL" id="HBIW01005059">
    <property type="protein sequence ID" value="CAE0688701.1"/>
    <property type="molecule type" value="Transcribed_RNA"/>
</dbReference>
<dbReference type="Proteomes" id="UP000789595">
    <property type="component" value="Unassembled WGS sequence"/>
</dbReference>
<dbReference type="EMBL" id="CAKKNE010000006">
    <property type="protein sequence ID" value="CAH0378936.1"/>
    <property type="molecule type" value="Genomic_DNA"/>
</dbReference>
<dbReference type="EMBL" id="HBIW01005057">
    <property type="protein sequence ID" value="CAE0688700.1"/>
    <property type="molecule type" value="Transcribed_RNA"/>
</dbReference>
<evidence type="ECO:0000313" key="9">
    <source>
        <dbReference type="EMBL" id="CAH0378936.1"/>
    </source>
</evidence>
<keyword evidence="10" id="KW-1185">Reference proteome</keyword>